<proteinExistence type="predicted"/>
<reference evidence="2" key="1">
    <citation type="submission" date="2023-06" db="EMBL/GenBank/DDBJ databases">
        <title>Genome-scale phylogeny and comparative genomics of the fungal order Sordariales.</title>
        <authorList>
            <consortium name="Lawrence Berkeley National Laboratory"/>
            <person name="Hensen N."/>
            <person name="Bonometti L."/>
            <person name="Westerberg I."/>
            <person name="Brannstrom I.O."/>
            <person name="Guillou S."/>
            <person name="Cros-Aarteil S."/>
            <person name="Calhoun S."/>
            <person name="Haridas S."/>
            <person name="Kuo A."/>
            <person name="Mondo S."/>
            <person name="Pangilinan J."/>
            <person name="Riley R."/>
            <person name="LaButti K."/>
            <person name="Andreopoulos B."/>
            <person name="Lipzen A."/>
            <person name="Chen C."/>
            <person name="Yanf M."/>
            <person name="Daum C."/>
            <person name="Ng V."/>
            <person name="Clum A."/>
            <person name="Steindorff A."/>
            <person name="Ohm R."/>
            <person name="Martin F."/>
            <person name="Silar P."/>
            <person name="Natvig D."/>
            <person name="Lalanne C."/>
            <person name="Gautier V."/>
            <person name="Ament-velasquez S.L."/>
            <person name="Kruys A."/>
            <person name="Hutchinson M.I."/>
            <person name="Powell A.J."/>
            <person name="Barry K."/>
            <person name="Miller A.N."/>
            <person name="Grigoriev I.V."/>
            <person name="Debuchy R."/>
            <person name="Gladieux P."/>
            <person name="Thoren M.H."/>
            <person name="Johannesson H."/>
        </authorList>
    </citation>
    <scope>NUCLEOTIDE SEQUENCE</scope>
    <source>
        <strain evidence="2">SMH3391-2</strain>
    </source>
</reference>
<evidence type="ECO:0000313" key="2">
    <source>
        <dbReference type="EMBL" id="KAK0617857.1"/>
    </source>
</evidence>
<dbReference type="AlphaFoldDB" id="A0AA40BY28"/>
<feature type="compositionally biased region" description="Polar residues" evidence="1">
    <location>
        <begin position="86"/>
        <end position="104"/>
    </location>
</feature>
<gene>
    <name evidence="2" type="ORF">B0T17DRAFT_312870</name>
</gene>
<evidence type="ECO:0000313" key="3">
    <source>
        <dbReference type="Proteomes" id="UP001174934"/>
    </source>
</evidence>
<accession>A0AA40BY28</accession>
<name>A0AA40BY28_9PEZI</name>
<organism evidence="2 3">
    <name type="scientific">Bombardia bombarda</name>
    <dbReference type="NCBI Taxonomy" id="252184"/>
    <lineage>
        <taxon>Eukaryota</taxon>
        <taxon>Fungi</taxon>
        <taxon>Dikarya</taxon>
        <taxon>Ascomycota</taxon>
        <taxon>Pezizomycotina</taxon>
        <taxon>Sordariomycetes</taxon>
        <taxon>Sordariomycetidae</taxon>
        <taxon>Sordariales</taxon>
        <taxon>Lasiosphaeriaceae</taxon>
        <taxon>Bombardia</taxon>
    </lineage>
</organism>
<evidence type="ECO:0000256" key="1">
    <source>
        <dbReference type="SAM" id="MobiDB-lite"/>
    </source>
</evidence>
<keyword evidence="3" id="KW-1185">Reference proteome</keyword>
<sequence length="167" mass="18149">MRLGPVYGLVCTLTDPDPAVSLCQVTIDPLEWINWGPRWIFREFLSSSRGLFLSLPQTPLQLPFLGPRPAPVRSPVLPSIPPAESDGTSVVDATTSTNSQRPPSSIQQILNGLIAESHVNFAFVVAVVKVPPPTVLESQRIHRIDIDIGVGPVRPLFRLPLNPPGLP</sequence>
<protein>
    <submittedName>
        <fullName evidence="2">Uncharacterized protein</fullName>
    </submittedName>
</protein>
<comment type="caution">
    <text evidence="2">The sequence shown here is derived from an EMBL/GenBank/DDBJ whole genome shotgun (WGS) entry which is preliminary data.</text>
</comment>
<dbReference type="EMBL" id="JAULSR010000005">
    <property type="protein sequence ID" value="KAK0617857.1"/>
    <property type="molecule type" value="Genomic_DNA"/>
</dbReference>
<feature type="region of interest" description="Disordered" evidence="1">
    <location>
        <begin position="78"/>
        <end position="104"/>
    </location>
</feature>
<dbReference type="Proteomes" id="UP001174934">
    <property type="component" value="Unassembled WGS sequence"/>
</dbReference>